<keyword evidence="8" id="KW-1185">Reference proteome</keyword>
<dbReference type="EMBL" id="JAAMPT010000209">
    <property type="protein sequence ID" value="NMH26182.1"/>
    <property type="molecule type" value="Genomic_DNA"/>
</dbReference>
<evidence type="ECO:0000313" key="8">
    <source>
        <dbReference type="Proteomes" id="UP000767947"/>
    </source>
</evidence>
<name>A0ABX1QVG8_9FLAO</name>
<dbReference type="InterPro" id="IPR026444">
    <property type="entry name" value="Secre_tail"/>
</dbReference>
<reference evidence="7 8" key="1">
    <citation type="submission" date="2020-02" db="EMBL/GenBank/DDBJ databases">
        <title>Flavobacterium sp. genome.</title>
        <authorList>
            <person name="Jung H.S."/>
            <person name="Baek J.H."/>
            <person name="Jeon C.O."/>
        </authorList>
    </citation>
    <scope>NUCLEOTIDE SEQUENCE [LARGE SCALE GENOMIC DNA]</scope>
    <source>
        <strain evidence="7 8">SE-s27</strain>
    </source>
</reference>
<keyword evidence="2 4" id="KW-0732">Signal</keyword>
<feature type="domain" description="DUF7619" evidence="6">
    <location>
        <begin position="598"/>
        <end position="728"/>
    </location>
</feature>
<dbReference type="PANTHER" id="PTHR47566:SF1">
    <property type="entry name" value="PROTEIN NUD1"/>
    <property type="match status" value="1"/>
</dbReference>
<dbReference type="Proteomes" id="UP000767947">
    <property type="component" value="Unassembled WGS sequence"/>
</dbReference>
<evidence type="ECO:0000259" key="5">
    <source>
        <dbReference type="Pfam" id="PF18962"/>
    </source>
</evidence>
<dbReference type="InterPro" id="IPR032675">
    <property type="entry name" value="LRR_dom_sf"/>
</dbReference>
<protein>
    <submittedName>
        <fullName evidence="7">T9SS type A sorting domain-containing protein</fullName>
    </submittedName>
</protein>
<dbReference type="SUPFAM" id="SSF52058">
    <property type="entry name" value="L domain-like"/>
    <property type="match status" value="1"/>
</dbReference>
<evidence type="ECO:0000256" key="2">
    <source>
        <dbReference type="ARBA" id="ARBA00022729"/>
    </source>
</evidence>
<organism evidence="7 8">
    <name type="scientific">Flavobacterium solisilvae</name>
    <dbReference type="NCBI Taxonomy" id="1852019"/>
    <lineage>
        <taxon>Bacteria</taxon>
        <taxon>Pseudomonadati</taxon>
        <taxon>Bacteroidota</taxon>
        <taxon>Flavobacteriia</taxon>
        <taxon>Flavobacteriales</taxon>
        <taxon>Flavobacteriaceae</taxon>
        <taxon>Flavobacterium</taxon>
    </lineage>
</organism>
<dbReference type="RefSeq" id="WP_169524875.1">
    <property type="nucleotide sequence ID" value="NZ_JAAMPT010000209.1"/>
</dbReference>
<accession>A0ABX1QVG8</accession>
<dbReference type="InterPro" id="IPR055353">
    <property type="entry name" value="DUF7619"/>
</dbReference>
<feature type="chain" id="PRO_5045067466" evidence="4">
    <location>
        <begin position="19"/>
        <end position="817"/>
    </location>
</feature>
<dbReference type="PANTHER" id="PTHR47566">
    <property type="match status" value="1"/>
</dbReference>
<dbReference type="Gene3D" id="3.80.10.10">
    <property type="entry name" value="Ribonuclease Inhibitor"/>
    <property type="match status" value="1"/>
</dbReference>
<gene>
    <name evidence="7" type="ORF">G6042_12995</name>
</gene>
<keyword evidence="3" id="KW-0677">Repeat</keyword>
<dbReference type="InterPro" id="IPR052574">
    <property type="entry name" value="CDIRP"/>
</dbReference>
<evidence type="ECO:0000256" key="1">
    <source>
        <dbReference type="ARBA" id="ARBA00022614"/>
    </source>
</evidence>
<dbReference type="NCBIfam" id="TIGR04183">
    <property type="entry name" value="Por_Secre_tail"/>
    <property type="match status" value="1"/>
</dbReference>
<evidence type="ECO:0000259" key="6">
    <source>
        <dbReference type="Pfam" id="PF24595"/>
    </source>
</evidence>
<feature type="domain" description="Secretion system C-terminal sorting" evidence="5">
    <location>
        <begin position="745"/>
        <end position="815"/>
    </location>
</feature>
<feature type="signal peptide" evidence="4">
    <location>
        <begin position="1"/>
        <end position="18"/>
    </location>
</feature>
<comment type="caution">
    <text evidence="7">The sequence shown here is derived from an EMBL/GenBank/DDBJ whole genome shotgun (WGS) entry which is preliminary data.</text>
</comment>
<dbReference type="Pfam" id="PF18962">
    <property type="entry name" value="Por_Secre_tail"/>
    <property type="match status" value="1"/>
</dbReference>
<proteinExistence type="predicted"/>
<evidence type="ECO:0000313" key="7">
    <source>
        <dbReference type="EMBL" id="NMH26182.1"/>
    </source>
</evidence>
<keyword evidence="1" id="KW-0433">Leucine-rich repeat</keyword>
<dbReference type="Pfam" id="PF24595">
    <property type="entry name" value="DUF7619"/>
    <property type="match status" value="1"/>
</dbReference>
<sequence>MKKLYFLFFLVFGLYAYAQNPNDIVYIPDLAFKHKLLNSNTSLPFATDFNDNNVAVDINNDGQIQVSEALLIKKLDVNGSYGPNIEHISDFTGIEAFVNLESLKCSFNFLTILNISNLIHLKELVCDYNQLTSLNISTLTNLEKLNCAFNSQVGLINFSGLSYLKDVNISGIGLLELPDLSSLVNLEILNCSYNSLSNIDLTAFSSLHSLACYNNQLTSLNIDGLDFTNIACGNNPQLPSINFNNFINLINLDCSGNILQGTLDLSNCSQLQTLNCSNSNLSELLLSDSANLLMLDCSNNNLTTLFINGITYNFIFEFIFGIHFYNNPSLTYICVGDSMVDYIQNIINQYGYNNTCLVNTYCSFVPGGTYYIVQGNTRFDSYNNGCDDDNNNNLPNQSFAISDGTNNGILIANTTGAYSIPFQSGSHTVTPVFENSNYFTASPNSVTVSFPTATSPYTQNFCITANGVKNDLEVTVIPVSVARPGFDATYKIIYKNKGNQVANGSLSFSFDDTVMDLVSVIPVNNNSATNSLSWNYTNLNPFETREIDLVFNINSPMETPAVNGDDVLHYTATIVGATDETPNDNTFTLNQTVVNSYDPNDKTCLEGATITPSMVGQYVHYVIRFENTGTYPAENIVVADVIDATKFDITTLVPQRGSHDFYTRINGNKVEFIFENINLPFDDANNDGYVAFKIKTKSTLVLGNMFTNSASIYFDYNFPIITDPATTTVAALSNQDFDFGTYFTLYPNPAKDVLNFEIKNEIGVKSVSVYNTLGQIVIAITNVDNLKDIDVSNLTAGSYFVKVYTDKGNAVSKFIKQ</sequence>
<evidence type="ECO:0000256" key="3">
    <source>
        <dbReference type="ARBA" id="ARBA00022737"/>
    </source>
</evidence>
<evidence type="ECO:0000256" key="4">
    <source>
        <dbReference type="SAM" id="SignalP"/>
    </source>
</evidence>